<accession>A0A3A9A5E8</accession>
<gene>
    <name evidence="2" type="ORF">D7V94_21965</name>
</gene>
<name>A0A3A9A5E8_9FIRM</name>
<proteinExistence type="predicted"/>
<keyword evidence="1" id="KW-0812">Transmembrane</keyword>
<dbReference type="Pfam" id="PF00805">
    <property type="entry name" value="Pentapeptide"/>
    <property type="match status" value="2"/>
</dbReference>
<sequence length="680" mass="79826">MTEYILKFFSWIWNNISNIDSTISIIVLIGGTVISLAIRLIRFLVRHNQLKYFVLDRQTKQAIKNYVPTRGTGTDPCDQEEIDDESGFELIPFFMKEFKNPDSQYFIILADSGMGKTTFLLKLFFKYKRKILKRYKIILIPLSQKQALDEIKKVKNKQKTILLLDCFDEDTRAMEDYIARLTEICNETELFFKVIMTCRTQFFPDSENEPRITGKMKFGVGKKNVEFEKYYILPFRDSEIRMYLKKKYYPFKKSKFERSFKLILNCPQLVVRPMLLSYIDDLLEDTERKYDNVYEIYEQLVRKWIEREALKNNKLLYEFSEKAAEYMYLNKTIYIGGTQIENLCKEYSINLRGIEAKSRSLLNRNAGGDYKFAHKSILEFFLYEKAYKDFEFRKVIVSNGFSGYEMLEYFIIERSSCFINNLLKDNSGEIRSIDFKCFILPKIDFSRIDIVDCNFEKCIFIEPKFSASTLNNVNFNDTHLEKANFLGANFVNTSLNNANLKKCEFRDADFEGTNLEGADLEGARLERANFVNVNMKGAILKKASLSWANLYRANLRGADLKEAILINTNFGRAFLDEADLSEAFLFYSEPREFWRYDKEEEDKAEKDLEGAYLTCANLSGINVAGIDLRETVLNNAILNNTIFDENQISYLEEKYDLQNASVYRNESHDIITYKEYRKKV</sequence>
<feature type="transmembrane region" description="Helical" evidence="1">
    <location>
        <begin position="21"/>
        <end position="45"/>
    </location>
</feature>
<dbReference type="Proteomes" id="UP000280696">
    <property type="component" value="Unassembled WGS sequence"/>
</dbReference>
<dbReference type="Pfam" id="PF13599">
    <property type="entry name" value="Pentapeptide_4"/>
    <property type="match status" value="1"/>
</dbReference>
<keyword evidence="1" id="KW-0472">Membrane</keyword>
<comment type="caution">
    <text evidence="2">The sequence shown here is derived from an EMBL/GenBank/DDBJ whole genome shotgun (WGS) entry which is preliminary data.</text>
</comment>
<dbReference type="Gene3D" id="2.160.20.80">
    <property type="entry name" value="E3 ubiquitin-protein ligase SopA"/>
    <property type="match status" value="3"/>
</dbReference>
<dbReference type="AlphaFoldDB" id="A0A3A9A5E8"/>
<evidence type="ECO:0000313" key="2">
    <source>
        <dbReference type="EMBL" id="RKI86950.1"/>
    </source>
</evidence>
<evidence type="ECO:0000256" key="1">
    <source>
        <dbReference type="SAM" id="Phobius"/>
    </source>
</evidence>
<protein>
    <submittedName>
        <fullName evidence="2">Pentapeptide repeat-containing protein</fullName>
    </submittedName>
</protein>
<dbReference type="SUPFAM" id="SSF141571">
    <property type="entry name" value="Pentapeptide repeat-like"/>
    <property type="match status" value="2"/>
</dbReference>
<dbReference type="PANTHER" id="PTHR14136:SF17">
    <property type="entry name" value="BTB_POZ DOMAIN-CONTAINING PROTEIN KCTD9"/>
    <property type="match status" value="1"/>
</dbReference>
<dbReference type="InterPro" id="IPR001646">
    <property type="entry name" value="5peptide_repeat"/>
</dbReference>
<organism evidence="2 3">
    <name type="scientific">Parablautia intestinalis</name>
    <dbReference type="NCBI Taxonomy" id="2320100"/>
    <lineage>
        <taxon>Bacteria</taxon>
        <taxon>Bacillati</taxon>
        <taxon>Bacillota</taxon>
        <taxon>Clostridia</taxon>
        <taxon>Lachnospirales</taxon>
        <taxon>Lachnospiraceae</taxon>
        <taxon>Parablautia</taxon>
    </lineage>
</organism>
<evidence type="ECO:0000313" key="3">
    <source>
        <dbReference type="Proteomes" id="UP000280696"/>
    </source>
</evidence>
<dbReference type="PANTHER" id="PTHR14136">
    <property type="entry name" value="BTB_POZ DOMAIN-CONTAINING PROTEIN KCTD9"/>
    <property type="match status" value="1"/>
</dbReference>
<dbReference type="OrthoDB" id="5290767at2"/>
<keyword evidence="1" id="KW-1133">Transmembrane helix</keyword>
<reference evidence="2 3" key="1">
    <citation type="submission" date="2018-09" db="EMBL/GenBank/DDBJ databases">
        <title>Murine metabolic-syndrome-specific gut microbial biobank.</title>
        <authorList>
            <person name="Liu C."/>
        </authorList>
    </citation>
    <scope>NUCLEOTIDE SEQUENCE [LARGE SCALE GENOMIC DNA]</scope>
    <source>
        <strain evidence="2 3">0.1xD8-82</strain>
    </source>
</reference>
<dbReference type="InterPro" id="IPR051082">
    <property type="entry name" value="Pentapeptide-BTB/POZ_domain"/>
</dbReference>
<dbReference type="EMBL" id="RAYQ01000052">
    <property type="protein sequence ID" value="RKI86950.1"/>
    <property type="molecule type" value="Genomic_DNA"/>
</dbReference>
<keyword evidence="3" id="KW-1185">Reference proteome</keyword>